<comment type="caution">
    <text evidence="3">The sequence shown here is derived from an EMBL/GenBank/DDBJ whole genome shotgun (WGS) entry which is preliminary data.</text>
</comment>
<dbReference type="EMBL" id="NOXX01000058">
    <property type="protein sequence ID" value="OYQ50786.1"/>
    <property type="molecule type" value="Genomic_DNA"/>
</dbReference>
<proteinExistence type="predicted"/>
<evidence type="ECO:0000256" key="1">
    <source>
        <dbReference type="ARBA" id="ARBA00022729"/>
    </source>
</evidence>
<dbReference type="Pfam" id="PF25354">
    <property type="entry name" value="Ig_NUP210_16th"/>
    <property type="match status" value="1"/>
</dbReference>
<dbReference type="Gene3D" id="2.60.40.1220">
    <property type="match status" value="1"/>
</dbReference>
<protein>
    <recommendedName>
        <fullName evidence="2">NUP210 Ig-like domain-containing protein</fullName>
    </recommendedName>
</protein>
<feature type="non-terminal residue" evidence="3">
    <location>
        <position position="1"/>
    </location>
</feature>
<gene>
    <name evidence="3" type="ORF">CHX27_00675</name>
</gene>
<organism evidence="3 4">
    <name type="scientific">Flavobacterium aurantiibacter</name>
    <dbReference type="NCBI Taxonomy" id="2023067"/>
    <lineage>
        <taxon>Bacteria</taxon>
        <taxon>Pseudomonadati</taxon>
        <taxon>Bacteroidota</taxon>
        <taxon>Flavobacteriia</taxon>
        <taxon>Flavobacteriales</taxon>
        <taxon>Flavobacteriaceae</taxon>
        <taxon>Flavobacterium</taxon>
    </lineage>
</organism>
<keyword evidence="1" id="KW-0732">Signal</keyword>
<evidence type="ECO:0000313" key="3">
    <source>
        <dbReference type="EMBL" id="OYQ50786.1"/>
    </source>
</evidence>
<dbReference type="InterPro" id="IPR057586">
    <property type="entry name" value="Ig_NUP210_16th"/>
</dbReference>
<sequence length="361" mass="39285">GITGTWSPALNNTATTTYTFTPAVGQCAATATLTIRVNSPVVLTRINGPNTLCEREVIEFTANQSGGFWSSSDSNIATIDAASGLLRALSPGFVTLTYQISTPCLSVISRTIEIVDLPEVQLPQDLYLCLDNVTGQVISVVEVKTDLSPADYTFSWTLNGDPLTETSNSLLVQVPGIYQVTVTNLVTGCSSLARTEVKTSSLAVAIVSVGDDFDDRQQIVVQVTGGSGSYEYILNDGFVQDSNVFTNIYQGPYNVSVRDKFGCGTVSYSVFALNYPRFITPNGDGYNDYWSIEDPLNQIASDILIFDRYGKLLTTVAPNSVGWDGTFQGKPQVATDYWFTLFYIDQSGNKQEFKAHFALKR</sequence>
<dbReference type="OrthoDB" id="9765926at2"/>
<name>A0A256AAP7_9FLAO</name>
<dbReference type="RefSeq" id="WP_133063371.1">
    <property type="nucleotide sequence ID" value="NZ_NOXX01000058.1"/>
</dbReference>
<dbReference type="Pfam" id="PF13585">
    <property type="entry name" value="CHU_C"/>
    <property type="match status" value="1"/>
</dbReference>
<dbReference type="InterPro" id="IPR026341">
    <property type="entry name" value="T9SS_type_B"/>
</dbReference>
<dbReference type="SUPFAM" id="SSF49373">
    <property type="entry name" value="Invasin/intimin cell-adhesion fragments"/>
    <property type="match status" value="1"/>
</dbReference>
<keyword evidence="4" id="KW-1185">Reference proteome</keyword>
<reference evidence="3 4" key="1">
    <citation type="submission" date="2017-07" db="EMBL/GenBank/DDBJ databases">
        <title>Flavobacterium cyanobacteriorum sp. nov., isolated from cyanobacterial aggregates in a eutrophic lake.</title>
        <authorList>
            <person name="Cai H."/>
        </authorList>
    </citation>
    <scope>NUCLEOTIDE SEQUENCE [LARGE SCALE GENOMIC DNA]</scope>
    <source>
        <strain evidence="3 4">TH167</strain>
    </source>
</reference>
<dbReference type="InterPro" id="IPR014755">
    <property type="entry name" value="Cu-Rt/internalin_Ig-like"/>
</dbReference>
<dbReference type="InterPro" id="IPR008964">
    <property type="entry name" value="Invasin/intimin_cell_adhesion"/>
</dbReference>
<dbReference type="AlphaFoldDB" id="A0A256AAP7"/>
<accession>A0A256AAP7</accession>
<feature type="domain" description="NUP210 Ig-like" evidence="2">
    <location>
        <begin position="64"/>
        <end position="102"/>
    </location>
</feature>
<evidence type="ECO:0000313" key="4">
    <source>
        <dbReference type="Proteomes" id="UP000216035"/>
    </source>
</evidence>
<dbReference type="NCBIfam" id="TIGR04131">
    <property type="entry name" value="Bac_Flav_CTERM"/>
    <property type="match status" value="1"/>
</dbReference>
<evidence type="ECO:0000259" key="2">
    <source>
        <dbReference type="Pfam" id="PF25354"/>
    </source>
</evidence>
<dbReference type="Proteomes" id="UP000216035">
    <property type="component" value="Unassembled WGS sequence"/>
</dbReference>